<protein>
    <submittedName>
        <fullName evidence="1">BZ3500_MvSof-1268-A1-R1_Chr9g10600 protein</fullName>
    </submittedName>
</protein>
<name>A0A2X0K9F7_9BASI</name>
<organism evidence="1 2">
    <name type="scientific">Microbotryum saponariae</name>
    <dbReference type="NCBI Taxonomy" id="289078"/>
    <lineage>
        <taxon>Eukaryota</taxon>
        <taxon>Fungi</taxon>
        <taxon>Dikarya</taxon>
        <taxon>Basidiomycota</taxon>
        <taxon>Pucciniomycotina</taxon>
        <taxon>Microbotryomycetes</taxon>
        <taxon>Microbotryales</taxon>
        <taxon>Microbotryaceae</taxon>
        <taxon>Microbotryum</taxon>
    </lineage>
</organism>
<dbReference type="Proteomes" id="UP000249723">
    <property type="component" value="Unassembled WGS sequence"/>
</dbReference>
<keyword evidence="2" id="KW-1185">Reference proteome</keyword>
<gene>
    <name evidence="1" type="ORF">BZ3500_MVSOF-1268-A1-R1_CHR9G10600</name>
</gene>
<dbReference type="STRING" id="289078.A0A2X0K9F7"/>
<reference evidence="2" key="1">
    <citation type="submission" date="2016-10" db="EMBL/GenBank/DDBJ databases">
        <authorList>
            <person name="Jeantristanb JTB J.-T."/>
            <person name="Ricardo R."/>
        </authorList>
    </citation>
    <scope>NUCLEOTIDE SEQUENCE [LARGE SCALE GENOMIC DNA]</scope>
</reference>
<sequence>MLQPLPLNRSVIKKKRSFLAGKFSFGASSARTSTPSGLDVSRASAATLKDQQHKLADLIASRGGTYLGVPLPLRLPLHA</sequence>
<dbReference type="EMBL" id="FMWP01000107">
    <property type="protein sequence ID" value="SDA00367.1"/>
    <property type="molecule type" value="Genomic_DNA"/>
</dbReference>
<proteinExistence type="predicted"/>
<accession>A0A2X0K9F7</accession>
<evidence type="ECO:0000313" key="1">
    <source>
        <dbReference type="EMBL" id="SDA00367.1"/>
    </source>
</evidence>
<evidence type="ECO:0000313" key="2">
    <source>
        <dbReference type="Proteomes" id="UP000249723"/>
    </source>
</evidence>
<dbReference type="AlphaFoldDB" id="A0A2X0K9F7"/>